<proteinExistence type="predicted"/>
<protein>
    <submittedName>
        <fullName evidence="1">Uncharacterized protein</fullName>
    </submittedName>
</protein>
<dbReference type="AlphaFoldDB" id="A0A182VMG4"/>
<name>A0A182VMG4_ANOME</name>
<sequence>MNWPPVRRVCSTADRRQDFAGRQSPRKGLAKTFHAKGGIVAAECARLDIEG</sequence>
<evidence type="ECO:0000313" key="1">
    <source>
        <dbReference type="EnsemblMetazoa" id="AMEM017468-PA"/>
    </source>
</evidence>
<keyword evidence="2" id="KW-1185">Reference proteome</keyword>
<accession>A0A182VMG4</accession>
<reference evidence="1" key="1">
    <citation type="submission" date="2020-05" db="UniProtKB">
        <authorList>
            <consortium name="EnsemblMetazoa"/>
        </authorList>
    </citation>
    <scope>IDENTIFICATION</scope>
    <source>
        <strain evidence="1">MAF</strain>
    </source>
</reference>
<evidence type="ECO:0000313" key="2">
    <source>
        <dbReference type="Proteomes" id="UP000075903"/>
    </source>
</evidence>
<dbReference type="EnsemblMetazoa" id="AMEM017468-RA">
    <property type="protein sequence ID" value="AMEM017468-PA"/>
    <property type="gene ID" value="AMEM017468"/>
</dbReference>
<dbReference type="VEuPathDB" id="VectorBase:AMEM017468"/>
<organism evidence="1 2">
    <name type="scientific">Anopheles merus</name>
    <name type="common">Mosquito</name>
    <dbReference type="NCBI Taxonomy" id="30066"/>
    <lineage>
        <taxon>Eukaryota</taxon>
        <taxon>Metazoa</taxon>
        <taxon>Ecdysozoa</taxon>
        <taxon>Arthropoda</taxon>
        <taxon>Hexapoda</taxon>
        <taxon>Insecta</taxon>
        <taxon>Pterygota</taxon>
        <taxon>Neoptera</taxon>
        <taxon>Endopterygota</taxon>
        <taxon>Diptera</taxon>
        <taxon>Nematocera</taxon>
        <taxon>Culicoidea</taxon>
        <taxon>Culicidae</taxon>
        <taxon>Anophelinae</taxon>
        <taxon>Anopheles</taxon>
    </lineage>
</organism>
<dbReference type="Proteomes" id="UP000075903">
    <property type="component" value="Unassembled WGS sequence"/>
</dbReference>